<organism evidence="2 3">
    <name type="scientific">Biformimicrobium ophioploci</name>
    <dbReference type="NCBI Taxonomy" id="3036711"/>
    <lineage>
        <taxon>Bacteria</taxon>
        <taxon>Pseudomonadati</taxon>
        <taxon>Pseudomonadota</taxon>
        <taxon>Gammaproteobacteria</taxon>
        <taxon>Cellvibrionales</taxon>
        <taxon>Microbulbiferaceae</taxon>
        <taxon>Biformimicrobium</taxon>
    </lineage>
</organism>
<sequence length="208" mass="22218">MKKVRTFLSLTLLGGLGIVLPIVIFVLLAQWLFSKVSSLLAPASAWVEANSQFSDAFASLVVFALILSGCFLIGLVVKTGIGRWVHTQVDYWLARLAPGYKTIREIVSQFLGGDGNQSLLSGQVAKVRIHGPGVPLSVTAIVTSEHEGGECTVYVPTAPIPTSGFVYHVPRECVEFMPHVSVEAALRTVVACGAGSNELFRTAPRVPA</sequence>
<feature type="transmembrane region" description="Helical" evidence="1">
    <location>
        <begin position="53"/>
        <end position="77"/>
    </location>
</feature>
<name>A0ABQ6LY66_9GAMM</name>
<proteinExistence type="predicted"/>
<keyword evidence="1" id="KW-0472">Membrane</keyword>
<dbReference type="Proteomes" id="UP001224392">
    <property type="component" value="Unassembled WGS sequence"/>
</dbReference>
<comment type="caution">
    <text evidence="2">The sequence shown here is derived from an EMBL/GenBank/DDBJ whole genome shotgun (WGS) entry which is preliminary data.</text>
</comment>
<gene>
    <name evidence="2" type="ORF">MNKW57_13130</name>
</gene>
<dbReference type="PANTHER" id="PTHR31876">
    <property type="entry name" value="COV-LIKE PROTEIN 1"/>
    <property type="match status" value="1"/>
</dbReference>
<evidence type="ECO:0000256" key="1">
    <source>
        <dbReference type="SAM" id="Phobius"/>
    </source>
</evidence>
<dbReference type="InterPro" id="IPR007462">
    <property type="entry name" value="COV1-like"/>
</dbReference>
<dbReference type="EMBL" id="BSYJ01000002">
    <property type="protein sequence ID" value="GMG86992.1"/>
    <property type="molecule type" value="Genomic_DNA"/>
</dbReference>
<evidence type="ECO:0000313" key="2">
    <source>
        <dbReference type="EMBL" id="GMG86992.1"/>
    </source>
</evidence>
<keyword evidence="1" id="KW-0812">Transmembrane</keyword>
<protein>
    <recommendedName>
        <fullName evidence="4">DUF502 domain-containing protein</fullName>
    </recommendedName>
</protein>
<keyword evidence="3" id="KW-1185">Reference proteome</keyword>
<evidence type="ECO:0000313" key="3">
    <source>
        <dbReference type="Proteomes" id="UP001224392"/>
    </source>
</evidence>
<evidence type="ECO:0008006" key="4">
    <source>
        <dbReference type="Google" id="ProtNLM"/>
    </source>
</evidence>
<keyword evidence="1" id="KW-1133">Transmembrane helix</keyword>
<reference evidence="2 3" key="1">
    <citation type="submission" date="2023-04" db="EMBL/GenBank/DDBJ databases">
        <title>Marinobulbifer ophiurae gen. nov., sp. Nov., isolate from tissue of brittle star Ophioplocus japonicus.</title>
        <authorList>
            <person name="Kawano K."/>
            <person name="Sawayama S."/>
            <person name="Nakagawa S."/>
        </authorList>
    </citation>
    <scope>NUCLEOTIDE SEQUENCE [LARGE SCALE GENOMIC DNA]</scope>
    <source>
        <strain evidence="2 3">NKW57</strain>
    </source>
</reference>
<dbReference type="PANTHER" id="PTHR31876:SF26">
    <property type="entry name" value="PROTEIN LIKE COV 2"/>
    <property type="match status" value="1"/>
</dbReference>
<dbReference type="RefSeq" id="WP_285763607.1">
    <property type="nucleotide sequence ID" value="NZ_BSYJ01000002.1"/>
</dbReference>
<feature type="transmembrane region" description="Helical" evidence="1">
    <location>
        <begin position="7"/>
        <end position="33"/>
    </location>
</feature>
<accession>A0ABQ6LY66</accession>
<dbReference type="Pfam" id="PF04367">
    <property type="entry name" value="DUF502"/>
    <property type="match status" value="1"/>
</dbReference>